<keyword evidence="2" id="KW-1185">Reference proteome</keyword>
<dbReference type="AlphaFoldDB" id="A0A7W8MGI5"/>
<dbReference type="RefSeq" id="WP_183252303.1">
    <property type="nucleotide sequence ID" value="NZ_BAAAFF010000004.1"/>
</dbReference>
<protein>
    <submittedName>
        <fullName evidence="1">Uncharacterized protein</fullName>
    </submittedName>
</protein>
<dbReference type="EMBL" id="JACHFZ010000001">
    <property type="protein sequence ID" value="MBB5291177.1"/>
    <property type="molecule type" value="Genomic_DNA"/>
</dbReference>
<organism evidence="1 2">
    <name type="scientific">Brevundimonas basaltis</name>
    <dbReference type="NCBI Taxonomy" id="472166"/>
    <lineage>
        <taxon>Bacteria</taxon>
        <taxon>Pseudomonadati</taxon>
        <taxon>Pseudomonadota</taxon>
        <taxon>Alphaproteobacteria</taxon>
        <taxon>Caulobacterales</taxon>
        <taxon>Caulobacteraceae</taxon>
        <taxon>Brevundimonas</taxon>
    </lineage>
</organism>
<sequence length="151" mass="16016">MHPLILAAALVAAPQDSGQITRQIVVGVCLPFAASGEVSADNIALAGLVRRPGGDERDLQTANGHHLVKLTLTGNARDHNLRRVCEVQARAGGFDQARDAVAGPLESAGFAPVPDEPEDWPVWTREGLTATVHQNPGRATIVRVSYSLLED</sequence>
<evidence type="ECO:0000313" key="2">
    <source>
        <dbReference type="Proteomes" id="UP000566663"/>
    </source>
</evidence>
<evidence type="ECO:0000313" key="1">
    <source>
        <dbReference type="EMBL" id="MBB5291177.1"/>
    </source>
</evidence>
<accession>A0A7W8MGI5</accession>
<gene>
    <name evidence="1" type="ORF">HNQ67_000673</name>
</gene>
<reference evidence="1 2" key="1">
    <citation type="submission" date="2020-08" db="EMBL/GenBank/DDBJ databases">
        <title>Genomic Encyclopedia of Type Strains, Phase IV (KMG-IV): sequencing the most valuable type-strain genomes for metagenomic binning, comparative biology and taxonomic classification.</title>
        <authorList>
            <person name="Goeker M."/>
        </authorList>
    </citation>
    <scope>NUCLEOTIDE SEQUENCE [LARGE SCALE GENOMIC DNA]</scope>
    <source>
        <strain evidence="1 2">DSM 25335</strain>
    </source>
</reference>
<proteinExistence type="predicted"/>
<name>A0A7W8MGI5_9CAUL</name>
<comment type="caution">
    <text evidence="1">The sequence shown here is derived from an EMBL/GenBank/DDBJ whole genome shotgun (WGS) entry which is preliminary data.</text>
</comment>
<dbReference type="Proteomes" id="UP000566663">
    <property type="component" value="Unassembled WGS sequence"/>
</dbReference>